<dbReference type="PROSITE" id="PS50931">
    <property type="entry name" value="HTH_LYSR"/>
    <property type="match status" value="1"/>
</dbReference>
<dbReference type="SUPFAM" id="SSF53850">
    <property type="entry name" value="Periplasmic binding protein-like II"/>
    <property type="match status" value="1"/>
</dbReference>
<sequence length="305" mass="31783">MKITAQHLRALVAVVDTGSFTAAAHTLGISQSAVSHALASLERELGGAVVTREAPLNPTALGARILPHARTAIAAIEGVEIAARGDLSLTGTVRLGAVPTVCQGLVPELLEQWQGALPGVRVEVIEGDDDEMPVWLENGFVDAAVLVDPDGIPEGAKLVAIDEFAAVIRPDHPLADVPAIPLDELAEDGMVVTTGGCETYVRSMYEAAGLDFVARHRVREMSTMFAMVERGFGVSLVPTLGRGLVPDGVIMRPIVEPRARRLVLAVPAGREPHPIAVALVDAASSRPHDAADLRSAAPAGFGGAP</sequence>
<evidence type="ECO:0000313" key="6">
    <source>
        <dbReference type="EMBL" id="MFD1203077.1"/>
    </source>
</evidence>
<dbReference type="PRINTS" id="PR00039">
    <property type="entry name" value="HTHLYSR"/>
</dbReference>
<evidence type="ECO:0000256" key="4">
    <source>
        <dbReference type="ARBA" id="ARBA00023163"/>
    </source>
</evidence>
<evidence type="ECO:0000256" key="1">
    <source>
        <dbReference type="ARBA" id="ARBA00009437"/>
    </source>
</evidence>
<dbReference type="PANTHER" id="PTHR30346:SF29">
    <property type="entry name" value="LYSR SUBSTRATE-BINDING"/>
    <property type="match status" value="1"/>
</dbReference>
<evidence type="ECO:0000259" key="5">
    <source>
        <dbReference type="PROSITE" id="PS50931"/>
    </source>
</evidence>
<dbReference type="Pfam" id="PF00126">
    <property type="entry name" value="HTH_1"/>
    <property type="match status" value="1"/>
</dbReference>
<evidence type="ECO:0000256" key="3">
    <source>
        <dbReference type="ARBA" id="ARBA00023125"/>
    </source>
</evidence>
<dbReference type="Pfam" id="PF03466">
    <property type="entry name" value="LysR_substrate"/>
    <property type="match status" value="1"/>
</dbReference>
<organism evidence="6 7">
    <name type="scientific">Leucobacter albus</name>
    <dbReference type="NCBI Taxonomy" id="272210"/>
    <lineage>
        <taxon>Bacteria</taxon>
        <taxon>Bacillati</taxon>
        <taxon>Actinomycetota</taxon>
        <taxon>Actinomycetes</taxon>
        <taxon>Micrococcales</taxon>
        <taxon>Microbacteriaceae</taxon>
        <taxon>Leucobacter</taxon>
    </lineage>
</organism>
<keyword evidence="4" id="KW-0804">Transcription</keyword>
<keyword evidence="7" id="KW-1185">Reference proteome</keyword>
<dbReference type="InterPro" id="IPR036390">
    <property type="entry name" value="WH_DNA-bd_sf"/>
</dbReference>
<keyword evidence="2" id="KW-0805">Transcription regulation</keyword>
<accession>A0ABW3TRJ2</accession>
<evidence type="ECO:0000313" key="7">
    <source>
        <dbReference type="Proteomes" id="UP001597181"/>
    </source>
</evidence>
<dbReference type="Gene3D" id="1.10.10.10">
    <property type="entry name" value="Winged helix-like DNA-binding domain superfamily/Winged helix DNA-binding domain"/>
    <property type="match status" value="1"/>
</dbReference>
<dbReference type="Gene3D" id="3.40.190.10">
    <property type="entry name" value="Periplasmic binding protein-like II"/>
    <property type="match status" value="2"/>
</dbReference>
<protein>
    <submittedName>
        <fullName evidence="6">LysR family transcriptional regulator</fullName>
    </submittedName>
</protein>
<dbReference type="InterPro" id="IPR036388">
    <property type="entry name" value="WH-like_DNA-bd_sf"/>
</dbReference>
<dbReference type="InterPro" id="IPR000847">
    <property type="entry name" value="LysR_HTH_N"/>
</dbReference>
<comment type="caution">
    <text evidence="6">The sequence shown here is derived from an EMBL/GenBank/DDBJ whole genome shotgun (WGS) entry which is preliminary data.</text>
</comment>
<name>A0ABW3TRJ2_9MICO</name>
<dbReference type="Proteomes" id="UP001597181">
    <property type="component" value="Unassembled WGS sequence"/>
</dbReference>
<dbReference type="InterPro" id="IPR005119">
    <property type="entry name" value="LysR_subst-bd"/>
</dbReference>
<dbReference type="RefSeq" id="WP_343960157.1">
    <property type="nucleotide sequence ID" value="NZ_BAAAKZ010000006.1"/>
</dbReference>
<keyword evidence="3" id="KW-0238">DNA-binding</keyword>
<dbReference type="SUPFAM" id="SSF46785">
    <property type="entry name" value="Winged helix' DNA-binding domain"/>
    <property type="match status" value="1"/>
</dbReference>
<proteinExistence type="inferred from homology"/>
<dbReference type="PANTHER" id="PTHR30346">
    <property type="entry name" value="TRANSCRIPTIONAL DUAL REGULATOR HCAR-RELATED"/>
    <property type="match status" value="1"/>
</dbReference>
<gene>
    <name evidence="6" type="ORF">ACFQ3U_14360</name>
</gene>
<evidence type="ECO:0000256" key="2">
    <source>
        <dbReference type="ARBA" id="ARBA00023015"/>
    </source>
</evidence>
<reference evidence="7" key="1">
    <citation type="journal article" date="2019" name="Int. J. Syst. Evol. Microbiol.">
        <title>The Global Catalogue of Microorganisms (GCM) 10K type strain sequencing project: providing services to taxonomists for standard genome sequencing and annotation.</title>
        <authorList>
            <consortium name="The Broad Institute Genomics Platform"/>
            <consortium name="The Broad Institute Genome Sequencing Center for Infectious Disease"/>
            <person name="Wu L."/>
            <person name="Ma J."/>
        </authorList>
    </citation>
    <scope>NUCLEOTIDE SEQUENCE [LARGE SCALE GENOMIC DNA]</scope>
    <source>
        <strain evidence="7">CCUG 50213</strain>
    </source>
</reference>
<dbReference type="EMBL" id="JBHTLY010000008">
    <property type="protein sequence ID" value="MFD1203077.1"/>
    <property type="molecule type" value="Genomic_DNA"/>
</dbReference>
<dbReference type="CDD" id="cd05466">
    <property type="entry name" value="PBP2_LTTR_substrate"/>
    <property type="match status" value="1"/>
</dbReference>
<comment type="similarity">
    <text evidence="1">Belongs to the LysR transcriptional regulatory family.</text>
</comment>
<feature type="domain" description="HTH lysR-type" evidence="5">
    <location>
        <begin position="3"/>
        <end position="59"/>
    </location>
</feature>